<dbReference type="InterPro" id="IPR041504">
    <property type="entry name" value="AidB_N"/>
</dbReference>
<feature type="domain" description="Acyl-CoA oxidase/dehydrogenase middle" evidence="6">
    <location>
        <begin position="170"/>
        <end position="269"/>
    </location>
</feature>
<feature type="domain" description="Acyl-CoA dehydrogenase 11-like C-terminal" evidence="8">
    <location>
        <begin position="452"/>
        <end position="534"/>
    </location>
</feature>
<dbReference type="RefSeq" id="WP_106892790.1">
    <property type="nucleotide sequence ID" value="NZ_CP027860.1"/>
</dbReference>
<organism evidence="9 10">
    <name type="scientific">Ahniella affigens</name>
    <dbReference type="NCBI Taxonomy" id="2021234"/>
    <lineage>
        <taxon>Bacteria</taxon>
        <taxon>Pseudomonadati</taxon>
        <taxon>Pseudomonadota</taxon>
        <taxon>Gammaproteobacteria</taxon>
        <taxon>Lysobacterales</taxon>
        <taxon>Rhodanobacteraceae</taxon>
        <taxon>Ahniella</taxon>
    </lineage>
</organism>
<dbReference type="PANTHER" id="PTHR42707">
    <property type="entry name" value="ACYL-COA DEHYDROGENASE"/>
    <property type="match status" value="1"/>
</dbReference>
<reference evidence="9 10" key="2">
    <citation type="submission" date="2018-03" db="EMBL/GenBank/DDBJ databases">
        <authorList>
            <person name="Keele B.F."/>
        </authorList>
    </citation>
    <scope>NUCLEOTIDE SEQUENCE [LARGE SCALE GENOMIC DNA]</scope>
    <source>
        <strain evidence="9 10">D13</strain>
    </source>
</reference>
<dbReference type="Proteomes" id="UP000241074">
    <property type="component" value="Chromosome"/>
</dbReference>
<dbReference type="EMBL" id="CP027860">
    <property type="protein sequence ID" value="AVP98871.1"/>
    <property type="molecule type" value="Genomic_DNA"/>
</dbReference>
<keyword evidence="4" id="KW-0560">Oxidoreductase</keyword>
<dbReference type="InterPro" id="IPR053998">
    <property type="entry name" value="ACDH-11_C"/>
</dbReference>
<dbReference type="OrthoDB" id="9771038at2"/>
<sequence length="558" mass="61777">MAFTQAAPVLANPYLDDRMLRSLLKRVCPPNQLGELEQTLTDLGDAVVGELEPRIHKEYRFEPSLNHFDVFGNRIDQLQLSGFWREAKQFATRWGLVSTGYDKRLVQHARLHQFARVYLFHPSSEFFTCPLAMSDGAARCLQESGNSALIERALPHLLATDPKELWISGQWMTETSGGSDVGGTETTAKQDQRGRWRLTGRKWFTSAITADMAMVLARPEGNGHGADQLALFYVEPWKADGRLRNIEIDRLKDKLGTRKLPTAEIRLNNTPAELVGDIKGGVKMITPVLNTTRVWNSVCAISTLRRALSIARDYAARRVVFGMPLLDHALHQETLADVQAELEAAFHLTFYVIEHLGRSEYTSAEDPSHALVRLLTPALKLFTGKLAVAGVSECLEAMGGVGYCEDSGLPALLRDAQVMPIWEGTTNVLALDVLKALRQVGGLQHWLTAIRSLTAQITLPDMEPVVKQIRESATAVAEWLQKRSSTKDELPAGARGLAMTLARTLALAVLARHAEWSFRAENDPRALAAAKRYARLGTIRLAVPTGNEARMLASDIYA</sequence>
<dbReference type="Gene3D" id="2.40.110.20">
    <property type="match status" value="1"/>
</dbReference>
<comment type="cofactor">
    <cofactor evidence="4">
        <name>FAD</name>
        <dbReference type="ChEBI" id="CHEBI:57692"/>
    </cofactor>
</comment>
<feature type="domain" description="Acyl-CoA dehydrogenase/oxidase C-terminal" evidence="5">
    <location>
        <begin position="280"/>
        <end position="437"/>
    </location>
</feature>
<evidence type="ECO:0000259" key="5">
    <source>
        <dbReference type="Pfam" id="PF00441"/>
    </source>
</evidence>
<dbReference type="InterPro" id="IPR009100">
    <property type="entry name" value="AcylCoA_DH/oxidase_NM_dom_sf"/>
</dbReference>
<evidence type="ECO:0000259" key="6">
    <source>
        <dbReference type="Pfam" id="PF02770"/>
    </source>
</evidence>
<dbReference type="GO" id="GO:0003995">
    <property type="term" value="F:acyl-CoA dehydrogenase activity"/>
    <property type="evidence" value="ECO:0007669"/>
    <property type="project" value="TreeGrafter"/>
</dbReference>
<name>A0A2P1PVJ4_9GAMM</name>
<accession>A0A2P1PVJ4</accession>
<dbReference type="InterPro" id="IPR052904">
    <property type="entry name" value="Acyl-CoA_dehydrogenase-like"/>
</dbReference>
<dbReference type="PANTHER" id="PTHR42707:SF2">
    <property type="entry name" value="ACD11 DEHYDROGENASE"/>
    <property type="match status" value="1"/>
</dbReference>
<dbReference type="Pfam" id="PF22217">
    <property type="entry name" value="ACDH-11_C"/>
    <property type="match status" value="1"/>
</dbReference>
<dbReference type="SUPFAM" id="SSF47203">
    <property type="entry name" value="Acyl-CoA dehydrogenase C-terminal domain-like"/>
    <property type="match status" value="1"/>
</dbReference>
<dbReference type="InterPro" id="IPR036250">
    <property type="entry name" value="AcylCo_DH-like_C"/>
</dbReference>
<reference evidence="9 10" key="1">
    <citation type="submission" date="2018-03" db="EMBL/GenBank/DDBJ databases">
        <title>Ahniella affigens gen. nov., sp. nov., a gammaproteobacterium isolated from sandy soil near a stream.</title>
        <authorList>
            <person name="Ko Y."/>
            <person name="Kim J.-H."/>
        </authorList>
    </citation>
    <scope>NUCLEOTIDE SEQUENCE [LARGE SCALE GENOMIC DNA]</scope>
    <source>
        <strain evidence="9 10">D13</strain>
    </source>
</reference>
<gene>
    <name evidence="9" type="ORF">C7S18_17550</name>
</gene>
<evidence type="ECO:0000259" key="7">
    <source>
        <dbReference type="Pfam" id="PF18158"/>
    </source>
</evidence>
<evidence type="ECO:0000259" key="8">
    <source>
        <dbReference type="Pfam" id="PF22217"/>
    </source>
</evidence>
<dbReference type="AlphaFoldDB" id="A0A2P1PVJ4"/>
<dbReference type="KEGG" id="xba:C7S18_17550"/>
<evidence type="ECO:0000256" key="4">
    <source>
        <dbReference type="RuleBase" id="RU362125"/>
    </source>
</evidence>
<keyword evidence="10" id="KW-1185">Reference proteome</keyword>
<evidence type="ECO:0000313" key="10">
    <source>
        <dbReference type="Proteomes" id="UP000241074"/>
    </source>
</evidence>
<dbReference type="SUPFAM" id="SSF56645">
    <property type="entry name" value="Acyl-CoA dehydrogenase NM domain-like"/>
    <property type="match status" value="1"/>
</dbReference>
<evidence type="ECO:0000256" key="2">
    <source>
        <dbReference type="ARBA" id="ARBA00022630"/>
    </source>
</evidence>
<dbReference type="InterPro" id="IPR006091">
    <property type="entry name" value="Acyl-CoA_Oxase/DH_mid-dom"/>
</dbReference>
<feature type="domain" description="Adaptive response protein AidB N-terminal" evidence="7">
    <location>
        <begin position="12"/>
        <end position="160"/>
    </location>
</feature>
<evidence type="ECO:0000256" key="3">
    <source>
        <dbReference type="ARBA" id="ARBA00022827"/>
    </source>
</evidence>
<evidence type="ECO:0000313" key="9">
    <source>
        <dbReference type="EMBL" id="AVP98871.1"/>
    </source>
</evidence>
<dbReference type="Pfam" id="PF18158">
    <property type="entry name" value="AidB_N"/>
    <property type="match status" value="1"/>
</dbReference>
<proteinExistence type="inferred from homology"/>
<dbReference type="Pfam" id="PF00441">
    <property type="entry name" value="Acyl-CoA_dh_1"/>
    <property type="match status" value="1"/>
</dbReference>
<comment type="similarity">
    <text evidence="1 4">Belongs to the acyl-CoA dehydrogenase family.</text>
</comment>
<evidence type="ECO:0000256" key="1">
    <source>
        <dbReference type="ARBA" id="ARBA00009347"/>
    </source>
</evidence>
<dbReference type="Pfam" id="PF02770">
    <property type="entry name" value="Acyl-CoA_dh_M"/>
    <property type="match status" value="1"/>
</dbReference>
<protein>
    <submittedName>
        <fullName evidence="9">Acyl-CoA dehydrogenase</fullName>
    </submittedName>
</protein>
<dbReference type="Gene3D" id="1.20.140.10">
    <property type="entry name" value="Butyryl-CoA Dehydrogenase, subunit A, domain 3"/>
    <property type="match status" value="1"/>
</dbReference>
<keyword evidence="3 4" id="KW-0274">FAD</keyword>
<keyword evidence="2 4" id="KW-0285">Flavoprotein</keyword>
<dbReference type="InterPro" id="IPR009075">
    <property type="entry name" value="AcylCo_DH/oxidase_C"/>
</dbReference>